<comment type="subcellular location">
    <subcellularLocation>
        <location evidence="1">Cytoplasm</location>
    </subcellularLocation>
</comment>
<dbReference type="STRING" id="8355.A0A1L8HBX3"/>
<dbReference type="Proteomes" id="UP000186698">
    <property type="component" value="Chromosome 2L"/>
</dbReference>
<dbReference type="PANTHER" id="PTHR11414">
    <property type="entry name" value="CYSTATIN FAMILY MEMBER"/>
    <property type="match status" value="1"/>
</dbReference>
<dbReference type="PRINTS" id="PR00295">
    <property type="entry name" value="STEFINA"/>
</dbReference>
<dbReference type="OrthoDB" id="2429551at2759"/>
<dbReference type="GeneID" id="121399625"/>
<evidence type="ECO:0000313" key="6">
    <source>
        <dbReference type="Proteomes" id="UP000186698"/>
    </source>
</evidence>
<protein>
    <submittedName>
        <fullName evidence="7">Stefin-2-like</fullName>
    </submittedName>
</protein>
<keyword evidence="3" id="KW-0963">Cytoplasm</keyword>
<evidence type="ECO:0000256" key="1">
    <source>
        <dbReference type="ARBA" id="ARBA00004496"/>
    </source>
</evidence>
<dbReference type="KEGG" id="xla:121399625"/>
<dbReference type="InterPro" id="IPR046350">
    <property type="entry name" value="Cystatin_sf"/>
</dbReference>
<evidence type="ECO:0000256" key="4">
    <source>
        <dbReference type="ARBA" id="ARBA00022690"/>
    </source>
</evidence>
<dbReference type="FunFam" id="3.10.450.10:FF:000001">
    <property type="entry name" value="Cystatin-A"/>
    <property type="match status" value="1"/>
</dbReference>
<sequence>MESSLLLGGFSEVQPAANEAEVLEICDKIRPEVEAKIGENFAEFQAIEYRMQVVAGMIYLIKVYTGNGEYLHIEVLSNLEGGGLELLKYERGKSRDDLLRP</sequence>
<dbReference type="PaxDb" id="8355-A0A1L8HBX3"/>
<dbReference type="PANTHER" id="PTHR11414:SF21">
    <property type="entry name" value="CYSTATIN 14A, TANDEM DUPLICATE 1-RELATED"/>
    <property type="match status" value="1"/>
</dbReference>
<dbReference type="GO" id="GO:0004869">
    <property type="term" value="F:cysteine-type endopeptidase inhibitor activity"/>
    <property type="evidence" value="ECO:0007669"/>
    <property type="project" value="UniProtKB-KW"/>
</dbReference>
<organism evidence="6 7">
    <name type="scientific">Xenopus laevis</name>
    <name type="common">African clawed frog</name>
    <dbReference type="NCBI Taxonomy" id="8355"/>
    <lineage>
        <taxon>Eukaryota</taxon>
        <taxon>Metazoa</taxon>
        <taxon>Chordata</taxon>
        <taxon>Craniata</taxon>
        <taxon>Vertebrata</taxon>
        <taxon>Euteleostomi</taxon>
        <taxon>Amphibia</taxon>
        <taxon>Batrachia</taxon>
        <taxon>Anura</taxon>
        <taxon>Pipoidea</taxon>
        <taxon>Pipidae</taxon>
        <taxon>Xenopodinae</taxon>
        <taxon>Xenopus</taxon>
        <taxon>Xenopus</taxon>
    </lineage>
</organism>
<dbReference type="Pfam" id="PF00031">
    <property type="entry name" value="Cystatin"/>
    <property type="match status" value="1"/>
</dbReference>
<gene>
    <name evidence="7" type="primary">LOC121399625</name>
</gene>
<dbReference type="RefSeq" id="XP_041437106.1">
    <property type="nucleotide sequence ID" value="XM_041581172.1"/>
</dbReference>
<dbReference type="OMA" id="EEPICHF"/>
<proteinExistence type="inferred from homology"/>
<dbReference type="GO" id="GO:0005829">
    <property type="term" value="C:cytosol"/>
    <property type="evidence" value="ECO:0007669"/>
    <property type="project" value="TreeGrafter"/>
</dbReference>
<evidence type="ECO:0000313" key="7">
    <source>
        <dbReference type="RefSeq" id="XP_041437106.1"/>
    </source>
</evidence>
<dbReference type="CDD" id="cd00042">
    <property type="entry name" value="CY"/>
    <property type="match status" value="1"/>
</dbReference>
<dbReference type="SUPFAM" id="SSF54403">
    <property type="entry name" value="Cystatin/monellin"/>
    <property type="match status" value="1"/>
</dbReference>
<dbReference type="SMART" id="SM00043">
    <property type="entry name" value="CY"/>
    <property type="match status" value="1"/>
</dbReference>
<evidence type="ECO:0000256" key="5">
    <source>
        <dbReference type="ARBA" id="ARBA00022704"/>
    </source>
</evidence>
<accession>A0A1L8HBX3</accession>
<dbReference type="Gene3D" id="3.10.450.10">
    <property type="match status" value="1"/>
</dbReference>
<comment type="similarity">
    <text evidence="2">Belongs to the cystatin family.</text>
</comment>
<reference evidence="7" key="1">
    <citation type="submission" date="2025-08" db="UniProtKB">
        <authorList>
            <consortium name="RefSeq"/>
        </authorList>
    </citation>
    <scope>IDENTIFICATION</scope>
    <source>
        <strain evidence="7">J_2021</strain>
        <tissue evidence="7">Erythrocytes</tissue>
    </source>
</reference>
<dbReference type="InterPro" id="IPR000010">
    <property type="entry name" value="Cystatin_dom"/>
</dbReference>
<keyword evidence="5" id="KW-0789">Thiol protease inhibitor</keyword>
<evidence type="ECO:0000256" key="2">
    <source>
        <dbReference type="ARBA" id="ARBA00009403"/>
    </source>
</evidence>
<dbReference type="AlphaFoldDB" id="A0A1L8HBX3"/>
<keyword evidence="6" id="KW-1185">Reference proteome</keyword>
<keyword evidence="4" id="KW-0646">Protease inhibitor</keyword>
<name>A0A1L8HBX3_XENLA</name>
<dbReference type="InterPro" id="IPR001713">
    <property type="entry name" value="Prot_inh_stefin"/>
</dbReference>
<evidence type="ECO:0000256" key="3">
    <source>
        <dbReference type="ARBA" id="ARBA00022490"/>
    </source>
</evidence>